<dbReference type="OrthoDB" id="160645at2759"/>
<feature type="compositionally biased region" description="Low complexity" evidence="1">
    <location>
        <begin position="899"/>
        <end position="945"/>
    </location>
</feature>
<dbReference type="InterPro" id="IPR003609">
    <property type="entry name" value="Pan_app"/>
</dbReference>
<dbReference type="InParanoid" id="A0A074Y4C9"/>
<name>A0A074Y4C9_AURSE</name>
<dbReference type="Gene3D" id="3.50.4.10">
    <property type="entry name" value="Hepatocyte Growth Factor"/>
    <property type="match status" value="1"/>
</dbReference>
<keyword evidence="6" id="KW-1185">Reference proteome</keyword>
<dbReference type="InterPro" id="IPR052660">
    <property type="entry name" value="Erythrocyte_Invasion_ImmMod"/>
</dbReference>
<dbReference type="InterPro" id="IPR054293">
    <property type="entry name" value="DUF7029"/>
</dbReference>
<feature type="compositionally biased region" description="Polar residues" evidence="1">
    <location>
        <begin position="951"/>
        <end position="988"/>
    </location>
</feature>
<dbReference type="PANTHER" id="PTHR16021">
    <property type="entry name" value="MANSC DOMAIN CONTAINING PROTEIN 1"/>
    <property type="match status" value="1"/>
</dbReference>
<dbReference type="Pfam" id="PF22974">
    <property type="entry name" value="DUF7029"/>
    <property type="match status" value="1"/>
</dbReference>
<evidence type="ECO:0000259" key="4">
    <source>
        <dbReference type="Pfam" id="PF22974"/>
    </source>
</evidence>
<evidence type="ECO:0000259" key="3">
    <source>
        <dbReference type="Pfam" id="PF14295"/>
    </source>
</evidence>
<evidence type="ECO:0000256" key="1">
    <source>
        <dbReference type="SAM" id="MobiDB-lite"/>
    </source>
</evidence>
<dbReference type="EMBL" id="KL584770">
    <property type="protein sequence ID" value="KEQ92565.1"/>
    <property type="molecule type" value="Genomic_DNA"/>
</dbReference>
<feature type="domain" description="Apple" evidence="3">
    <location>
        <begin position="1242"/>
        <end position="1290"/>
    </location>
</feature>
<dbReference type="Proteomes" id="UP000030641">
    <property type="component" value="Unassembled WGS sequence"/>
</dbReference>
<keyword evidence="2" id="KW-0732">Signal</keyword>
<feature type="compositionally biased region" description="Low complexity" evidence="1">
    <location>
        <begin position="877"/>
        <end position="889"/>
    </location>
</feature>
<evidence type="ECO:0000256" key="2">
    <source>
        <dbReference type="SAM" id="SignalP"/>
    </source>
</evidence>
<protein>
    <recommendedName>
        <fullName evidence="7">Apple domain-containing protein</fullName>
    </recommendedName>
</protein>
<feature type="domain" description="DUF7029" evidence="4">
    <location>
        <begin position="331"/>
        <end position="427"/>
    </location>
</feature>
<sequence length="1579" mass="161968">MLSLSTLLTSLIWALALSHFVEAAPASKPSCTSNDPALVAIKNDFGSPLAFCQWWSGASYIPSSPIDGVATADISRACKCINSNPALLGKATTTAMASSTGVSKVPNLDALRKLVAQPLPFCKFWFNAPVRKGSPFVALPAPVVSQVCKVVTATPALVTSTSKSTKAASTSKKTPSSSSSTTRISSSTKAPSSSVATTANAAPTSKVSSSSTRSTIPSSKPAISSVKSVVKSSSLTSSSSSSTLSLASSSSSTLTSVVSALPTPVAEGTVFTASEVTLPPAPTASLGAIAPPGLDLNNVENLTPAPQADLYFAGSHNDDNSTTSVAKVGVAFQHPSVVLDHTSYIKSVHCDSSSITIVFNDLSAYQHSKTEWQIDGHLILVTSEDSCGANGTSTMFITQSFTFDASNLIAVGAGKEAKLADIFDTFDMDFGTITTSNTSAPSCGPMNGTTDGFPSAACGDSFDATIDQELGYYSGDASDAESVLAAIAPTSQTTLSKRGKSKSSLLGSLVSGAKKVASSAVKTLAAPVAKAAEKLLPPAIVKAGKDTLSTLKSATSAALSFIPPITLSKSLTVPFNLGPAQNDPSPWGMQYKFFEYSPDAKKDASMIAATQKSLNSMSKSLNGVSNPRPGIQMFCVDCGIKGTFQTVGTVSASAAKGVTRCDVSLTGNLYAGVFVGVNAFAAYEKNVDKNLLNKGLPSLSIPGVAVIGPKLTVAINSNLKVQAAGQMLVGASMNWPSINAKLDLLDKSKSTQSGFTPDITKKFDAFGDVTASASLSLPVTFFFGVDIMNGAYTKGVSLVDVPAVSASAELAIAASYGTGAANSVTSSTGCFGIKYGIDLSNDLSVHLLDVSTFTLNSYKKNLGSGCLGRAVPTVKRSSSSSAAPTSTEESTPDATSDAGTSTPTDDAGSSPSSGTDSGGSASTTVDSGDSPAPTDSSSQPTTSDSGLPDAGSTQADSGSAPTSSTVAGSAPTSNAGANSAQTTSNVVSSKPAVGSGAATTQQSSSTTTTTNTAPTPSALKCGDFYTADDGTYYQVQCGFDIPGHDIQHVPYSNLSSCIDACADYGSGCAGVIWVQRGQDAQNCWFKSSVSNKGSIPSGLTLFAATPVKYAPMASCPGADGTTFVDAQNQVYQIKCNTDLQGFDLGGLTGYTNMESCVNYCDGNIDCIGVSYAYSGTYKTPLCYPKYQITDMPLNTTRFRYKVDSAVKMNRPAKKALGSCPSIDGSTFYDKAGLYYSIKCGLDYEGNDIIQKDGVTTLEQCINACDATTGCTGVGFAHDGYYGNNPGCYLKSAQSSNPINSTTDLSYIVDSAFLISGLVKKRDVPVDVKVVSSSSTASALVSLSSTVSSRLVSSSAASSFLTSTSSILSSTSPTTSTKIPTSSPVTSTASLTLSSSSTMSRSSTSSSASSSASAVADNSTNIVITDTTFQLQLTSSDDGNLHMSPNFTAANFASDGVIALGDSDGDLFVYYPDMMSAYGASRFRLAGWGEIPHGARLLTLTPFKSGQTTVLMAVDTLGNFFFPVLCAFETAQQAKVFLVKDPTADLSFIADPALRFIMTGGVVSQCTSLALTSKSLQALA</sequence>
<dbReference type="Pfam" id="PF14295">
    <property type="entry name" value="PAN_4"/>
    <property type="match status" value="3"/>
</dbReference>
<reference evidence="5 6" key="1">
    <citation type="journal article" date="2014" name="BMC Genomics">
        <title>Genome sequencing of four Aureobasidium pullulans varieties: biotechnological potential, stress tolerance, and description of new species.</title>
        <authorList>
            <person name="Gostin Ar C."/>
            <person name="Ohm R.A."/>
            <person name="Kogej T."/>
            <person name="Sonjak S."/>
            <person name="Turk M."/>
            <person name="Zajc J."/>
            <person name="Zalar P."/>
            <person name="Grube M."/>
            <person name="Sun H."/>
            <person name="Han J."/>
            <person name="Sharma A."/>
            <person name="Chiniquy J."/>
            <person name="Ngan C.Y."/>
            <person name="Lipzen A."/>
            <person name="Barry K."/>
            <person name="Grigoriev I.V."/>
            <person name="Gunde-Cimerman N."/>
        </authorList>
    </citation>
    <scope>NUCLEOTIDE SEQUENCE [LARGE SCALE GENOMIC DNA]</scope>
    <source>
        <strain evidence="5 6">EXF-2481</strain>
    </source>
</reference>
<feature type="domain" description="Apple" evidence="3">
    <location>
        <begin position="1039"/>
        <end position="1086"/>
    </location>
</feature>
<feature type="region of interest" description="Disordered" evidence="1">
    <location>
        <begin position="162"/>
        <end position="220"/>
    </location>
</feature>
<feature type="region of interest" description="Disordered" evidence="1">
    <location>
        <begin position="873"/>
        <end position="1013"/>
    </location>
</feature>
<gene>
    <name evidence="5" type="ORF">AUEXF2481DRAFT_7639</name>
</gene>
<evidence type="ECO:0000313" key="6">
    <source>
        <dbReference type="Proteomes" id="UP000030641"/>
    </source>
</evidence>
<dbReference type="GeneID" id="25371342"/>
<proteinExistence type="predicted"/>
<dbReference type="HOGENOM" id="CLU_253352_0_0_1"/>
<evidence type="ECO:0000313" key="5">
    <source>
        <dbReference type="EMBL" id="KEQ92565.1"/>
    </source>
</evidence>
<feature type="signal peptide" evidence="2">
    <location>
        <begin position="1"/>
        <end position="23"/>
    </location>
</feature>
<evidence type="ECO:0008006" key="7">
    <source>
        <dbReference type="Google" id="ProtNLM"/>
    </source>
</evidence>
<feature type="chain" id="PRO_5001704536" description="Apple domain-containing protein" evidence="2">
    <location>
        <begin position="24"/>
        <end position="1579"/>
    </location>
</feature>
<feature type="region of interest" description="Disordered" evidence="1">
    <location>
        <begin position="1365"/>
        <end position="1387"/>
    </location>
</feature>
<dbReference type="PANTHER" id="PTHR16021:SF23">
    <property type="entry name" value="FI18411P1-RELATED"/>
    <property type="match status" value="1"/>
</dbReference>
<feature type="compositionally biased region" description="Low complexity" evidence="1">
    <location>
        <begin position="997"/>
        <end position="1013"/>
    </location>
</feature>
<feature type="domain" description="Apple" evidence="3">
    <location>
        <begin position="1137"/>
        <end position="1183"/>
    </location>
</feature>
<accession>A0A074Y4C9</accession>
<dbReference type="RefSeq" id="XP_013340935.1">
    <property type="nucleotide sequence ID" value="XM_013485481.1"/>
</dbReference>
<organism evidence="5 6">
    <name type="scientific">Aureobasidium subglaciale (strain EXF-2481)</name>
    <name type="common">Aureobasidium pullulans var. subglaciale</name>
    <dbReference type="NCBI Taxonomy" id="1043005"/>
    <lineage>
        <taxon>Eukaryota</taxon>
        <taxon>Fungi</taxon>
        <taxon>Dikarya</taxon>
        <taxon>Ascomycota</taxon>
        <taxon>Pezizomycotina</taxon>
        <taxon>Dothideomycetes</taxon>
        <taxon>Dothideomycetidae</taxon>
        <taxon>Dothideales</taxon>
        <taxon>Saccotheciaceae</taxon>
        <taxon>Aureobasidium</taxon>
    </lineage>
</organism>
<dbReference type="OMA" id="PWGDGFK"/>